<dbReference type="Proteomes" id="UP001177744">
    <property type="component" value="Unassembled WGS sequence"/>
</dbReference>
<evidence type="ECO:0000256" key="9">
    <source>
        <dbReference type="ARBA" id="ARBA00048813"/>
    </source>
</evidence>
<evidence type="ECO:0000256" key="18">
    <source>
        <dbReference type="ARBA" id="ARBA00083229"/>
    </source>
</evidence>
<dbReference type="FunFam" id="3.20.20.80:FF:000011">
    <property type="entry name" value="Cytosolic beta-glucosidase"/>
    <property type="match status" value="1"/>
</dbReference>
<reference evidence="19" key="1">
    <citation type="submission" date="2023-06" db="EMBL/GenBank/DDBJ databases">
        <title>Reference genome for the Northern bat (Eptesicus nilssonii), a most northern bat species.</title>
        <authorList>
            <person name="Laine V.N."/>
            <person name="Pulliainen A.T."/>
            <person name="Lilley T.M."/>
        </authorList>
    </citation>
    <scope>NUCLEOTIDE SEQUENCE</scope>
    <source>
        <strain evidence="19">BLF_Eptnil</strain>
        <tissue evidence="19">Kidney</tissue>
    </source>
</reference>
<evidence type="ECO:0000256" key="7">
    <source>
        <dbReference type="ARBA" id="ARBA00023295"/>
    </source>
</evidence>
<keyword evidence="20" id="KW-1185">Reference proteome</keyword>
<evidence type="ECO:0000256" key="16">
    <source>
        <dbReference type="ARBA" id="ARBA00079026"/>
    </source>
</evidence>
<keyword evidence="6" id="KW-0378">Hydrolase</keyword>
<evidence type="ECO:0000256" key="8">
    <source>
        <dbReference type="ARBA" id="ARBA00033698"/>
    </source>
</evidence>
<dbReference type="InterPro" id="IPR017853">
    <property type="entry name" value="GH"/>
</dbReference>
<dbReference type="InterPro" id="IPR001360">
    <property type="entry name" value="Glyco_hydro_1"/>
</dbReference>
<dbReference type="GO" id="GO:0004565">
    <property type="term" value="F:beta-galactosidase activity"/>
    <property type="evidence" value="ECO:0007669"/>
    <property type="project" value="TreeGrafter"/>
</dbReference>
<comment type="caution">
    <text evidence="19">The sequence shown here is derived from an EMBL/GenBank/DDBJ whole genome shotgun (WGS) entry which is preliminary data.</text>
</comment>
<dbReference type="SUPFAM" id="SSF51445">
    <property type="entry name" value="(Trans)glycosidases"/>
    <property type="match status" value="1"/>
</dbReference>
<comment type="catalytic activity">
    <reaction evidence="1">
        <text>Hydrolysis of terminal, non-reducing beta-D-glucosyl residues with release of beta-D-glucose.</text>
        <dbReference type="EC" id="3.2.1.21"/>
    </reaction>
</comment>
<protein>
    <recommendedName>
        <fullName evidence="15">Cytosolic beta-glucosidase</fullName>
        <ecNumber evidence="5">3.2.1.21</ecNumber>
        <ecNumber evidence="4">3.2.1.45</ecNumber>
        <ecNumber evidence="3">3.2.1.46</ecNumber>
    </recommendedName>
    <alternativeName>
        <fullName evidence="16">Cytosolic galactosylceramidase</fullName>
    </alternativeName>
    <alternativeName>
        <fullName evidence="18">Cytosolic glucosylceramidase</fullName>
    </alternativeName>
    <alternativeName>
        <fullName evidence="17">Cytosolic glycosylceramidase</fullName>
    </alternativeName>
</protein>
<keyword evidence="7" id="KW-0326">Glycosidase</keyword>
<dbReference type="GO" id="GO:0008422">
    <property type="term" value="F:beta-glucosidase activity"/>
    <property type="evidence" value="ECO:0007669"/>
    <property type="project" value="UniProtKB-EC"/>
</dbReference>
<dbReference type="EC" id="3.2.1.45" evidence="4"/>
<dbReference type="GO" id="GO:0046477">
    <property type="term" value="P:glycosylceramide catabolic process"/>
    <property type="evidence" value="ECO:0007669"/>
    <property type="project" value="TreeGrafter"/>
</dbReference>
<evidence type="ECO:0000256" key="13">
    <source>
        <dbReference type="ARBA" id="ARBA00052085"/>
    </source>
</evidence>
<sequence length="493" mass="56692">MCDPDCGWSDERKIQLSALTGLAQWIEHRSVTEGSQFCMLEVQGGWDADGKGPSVWDTFTHQGGERVFKNQTGDVACGSYTLWEEDLKCIKQLGLTHYRFSLSWSRLLPDGTTVFLFQMSRIDYYNKMIDDLLANRITPIVTLYHFDLPQALEDQGGWLSDTIIESFDEYARFCFKMFGDRVKQWITINEPNLFALLAYDLGAFPPGVPHLGTGGYQAAHNLIKAHARAWHSYDSLFRKEQKGMVSLALFCGWVEPADPNSVSDQEAAKRALAFHLDFFAKPIFIDGDYPEVVKSQIASMSKRQGYPSSRLPEFTEEEKRMIKGTADFFAVQYYSSRLVRYRENDKGERGVLQDVEMDIFPDPAWIHVDWVYVVPWGIRKLLKYIKDTYNNPVIYITENGFPQGDLTSLDDTQRWEYFRQTFQELFKDILLDKAMVVGRVVLLLFRNVNWFSHYGKNFFILNVHFTLPGCPMQPAAAIFTVKSVIQKNGKEDS</sequence>
<evidence type="ECO:0000256" key="10">
    <source>
        <dbReference type="ARBA" id="ARBA00050809"/>
    </source>
</evidence>
<evidence type="ECO:0000256" key="1">
    <source>
        <dbReference type="ARBA" id="ARBA00000448"/>
    </source>
</evidence>
<name>A0AA40LWD8_CNENI</name>
<proteinExistence type="inferred from homology"/>
<dbReference type="EC" id="3.2.1.46" evidence="3"/>
<evidence type="ECO:0000256" key="15">
    <source>
        <dbReference type="ARBA" id="ARBA00068094"/>
    </source>
</evidence>
<dbReference type="GO" id="GO:0004336">
    <property type="term" value="F:galactosylceramidase activity"/>
    <property type="evidence" value="ECO:0007669"/>
    <property type="project" value="UniProtKB-EC"/>
</dbReference>
<dbReference type="PANTHER" id="PTHR10353">
    <property type="entry name" value="GLYCOSYL HYDROLASE"/>
    <property type="match status" value="1"/>
</dbReference>
<evidence type="ECO:0000256" key="4">
    <source>
        <dbReference type="ARBA" id="ARBA00012658"/>
    </source>
</evidence>
<comment type="catalytic activity">
    <reaction evidence="8">
        <text>a beta-D-galactosyl-(1&lt;-&gt;1')-N-acylsphing-4-enine + H2O = an N-acylsphing-4-enine + D-galactose</text>
        <dbReference type="Rhea" id="RHEA:14297"/>
        <dbReference type="ChEBI" id="CHEBI:4139"/>
        <dbReference type="ChEBI" id="CHEBI:15377"/>
        <dbReference type="ChEBI" id="CHEBI:18390"/>
        <dbReference type="ChEBI" id="CHEBI:52639"/>
        <dbReference type="EC" id="3.2.1.46"/>
    </reaction>
    <physiologicalReaction direction="left-to-right" evidence="8">
        <dbReference type="Rhea" id="RHEA:14298"/>
    </physiologicalReaction>
</comment>
<comment type="similarity">
    <text evidence="14">Belongs to the glycosyl hydrolase 1 family. Klotho subfamily.</text>
</comment>
<comment type="catalytic activity">
    <reaction evidence="2">
        <text>a beta-D-glucosyl-(1&lt;-&gt;1')-N-acylsphing-4-enine + H2O = an N-acylsphing-4-enine + D-glucose</text>
        <dbReference type="Rhea" id="RHEA:13269"/>
        <dbReference type="ChEBI" id="CHEBI:4167"/>
        <dbReference type="ChEBI" id="CHEBI:15377"/>
        <dbReference type="ChEBI" id="CHEBI:22801"/>
        <dbReference type="ChEBI" id="CHEBI:52639"/>
        <dbReference type="EC" id="3.2.1.45"/>
    </reaction>
    <physiologicalReaction direction="left-to-right" evidence="2">
        <dbReference type="Rhea" id="RHEA:13270"/>
    </physiologicalReaction>
</comment>
<evidence type="ECO:0000313" key="19">
    <source>
        <dbReference type="EMBL" id="KAK1346019.1"/>
    </source>
</evidence>
<dbReference type="GO" id="GO:0005829">
    <property type="term" value="C:cytosol"/>
    <property type="evidence" value="ECO:0007669"/>
    <property type="project" value="TreeGrafter"/>
</dbReference>
<evidence type="ECO:0000256" key="11">
    <source>
        <dbReference type="ARBA" id="ARBA00051414"/>
    </source>
</evidence>
<evidence type="ECO:0000256" key="3">
    <source>
        <dbReference type="ARBA" id="ARBA00012657"/>
    </source>
</evidence>
<accession>A0AA40LWD8</accession>
<evidence type="ECO:0000256" key="2">
    <source>
        <dbReference type="ARBA" id="ARBA00001013"/>
    </source>
</evidence>
<evidence type="ECO:0000256" key="12">
    <source>
        <dbReference type="ARBA" id="ARBA00051666"/>
    </source>
</evidence>
<dbReference type="Pfam" id="PF00232">
    <property type="entry name" value="Glyco_hydro_1"/>
    <property type="match status" value="1"/>
</dbReference>
<comment type="catalytic activity">
    <reaction evidence="12">
        <text>beta-D-glucosyl-(1&lt;-&gt;1)-N-octadecanoylsphing-4-enine + H2O = N-octadecanoylsphing-4-enine + D-glucose</text>
        <dbReference type="Rhea" id="RHEA:59284"/>
        <dbReference type="ChEBI" id="CHEBI:4167"/>
        <dbReference type="ChEBI" id="CHEBI:15377"/>
        <dbReference type="ChEBI" id="CHEBI:72961"/>
        <dbReference type="ChEBI" id="CHEBI:84719"/>
    </reaction>
    <physiologicalReaction direction="left-to-right" evidence="12">
        <dbReference type="Rhea" id="RHEA:59285"/>
    </physiologicalReaction>
</comment>
<evidence type="ECO:0000313" key="20">
    <source>
        <dbReference type="Proteomes" id="UP001177744"/>
    </source>
</evidence>
<dbReference type="PANTHER" id="PTHR10353:SF291">
    <property type="entry name" value="CYTOSOLIC BETA-GLUCOSIDASE"/>
    <property type="match status" value="1"/>
</dbReference>
<dbReference type="AlphaFoldDB" id="A0AA40LWD8"/>
<organism evidence="19 20">
    <name type="scientific">Cnephaeus nilssonii</name>
    <name type="common">Northern bat</name>
    <name type="synonym">Eptesicus nilssonii</name>
    <dbReference type="NCBI Taxonomy" id="3371016"/>
    <lineage>
        <taxon>Eukaryota</taxon>
        <taxon>Metazoa</taxon>
        <taxon>Chordata</taxon>
        <taxon>Craniata</taxon>
        <taxon>Vertebrata</taxon>
        <taxon>Euteleostomi</taxon>
        <taxon>Mammalia</taxon>
        <taxon>Eutheria</taxon>
        <taxon>Laurasiatheria</taxon>
        <taxon>Chiroptera</taxon>
        <taxon>Yangochiroptera</taxon>
        <taxon>Vespertilionidae</taxon>
        <taxon>Cnephaeus</taxon>
    </lineage>
</organism>
<comment type="catalytic activity">
    <reaction evidence="11">
        <text>a beta-D-xylosyl-(1&lt;-&gt;1')-N-acylsphing-4-enine + cholesterol = cholesteryl 3-beta-D-xyloside + an N-acylsphing-4-enine</text>
        <dbReference type="Rhea" id="RHEA:70239"/>
        <dbReference type="ChEBI" id="CHEBI:16113"/>
        <dbReference type="ChEBI" id="CHEBI:52639"/>
        <dbReference type="ChEBI" id="CHEBI:189067"/>
        <dbReference type="ChEBI" id="CHEBI:189068"/>
    </reaction>
    <physiologicalReaction direction="left-to-right" evidence="11">
        <dbReference type="Rhea" id="RHEA:70240"/>
    </physiologicalReaction>
    <physiologicalReaction direction="right-to-left" evidence="11">
        <dbReference type="Rhea" id="RHEA:70241"/>
    </physiologicalReaction>
</comment>
<dbReference type="EC" id="3.2.1.21" evidence="5"/>
<dbReference type="Gene3D" id="3.20.20.80">
    <property type="entry name" value="Glycosidases"/>
    <property type="match status" value="1"/>
</dbReference>
<comment type="catalytic activity">
    <reaction evidence="10">
        <text>beta-D-galactosyl-(1&lt;-&gt;1')-N-octadecanoylsphing-4-enine + H2O = N-octadecanoylsphing-4-enine + D-galactose</text>
        <dbReference type="Rhea" id="RHEA:59292"/>
        <dbReference type="ChEBI" id="CHEBI:4139"/>
        <dbReference type="ChEBI" id="CHEBI:15377"/>
        <dbReference type="ChEBI" id="CHEBI:72961"/>
        <dbReference type="ChEBI" id="CHEBI:84720"/>
    </reaction>
    <physiologicalReaction direction="left-to-right" evidence="10">
        <dbReference type="Rhea" id="RHEA:59293"/>
    </physiologicalReaction>
</comment>
<dbReference type="EMBL" id="JAULJE010000002">
    <property type="protein sequence ID" value="KAK1346019.1"/>
    <property type="molecule type" value="Genomic_DNA"/>
</dbReference>
<evidence type="ECO:0000256" key="17">
    <source>
        <dbReference type="ARBA" id="ARBA00081896"/>
    </source>
</evidence>
<gene>
    <name evidence="19" type="ORF">QTO34_008488</name>
</gene>
<comment type="catalytic activity">
    <reaction evidence="9">
        <text>beta-D-galactosyl-(1&lt;-&gt;1)-sphing-4-enine + H2O = sphing-4-enine + D-galactose</text>
        <dbReference type="Rhea" id="RHEA:43908"/>
        <dbReference type="ChEBI" id="CHEBI:4139"/>
        <dbReference type="ChEBI" id="CHEBI:15377"/>
        <dbReference type="ChEBI" id="CHEBI:57756"/>
        <dbReference type="ChEBI" id="CHEBI:57934"/>
    </reaction>
    <physiologicalReaction direction="left-to-right" evidence="9">
        <dbReference type="Rhea" id="RHEA:43909"/>
    </physiologicalReaction>
</comment>
<dbReference type="GO" id="GO:0016020">
    <property type="term" value="C:membrane"/>
    <property type="evidence" value="ECO:0007669"/>
    <property type="project" value="GOC"/>
</dbReference>
<evidence type="ECO:0000256" key="5">
    <source>
        <dbReference type="ARBA" id="ARBA00012744"/>
    </source>
</evidence>
<comment type="catalytic activity">
    <reaction evidence="13">
        <text>beta-D-glucosyl-(1&lt;-&gt;1)-sphing-4-enine + H2O = sphing-4-enine + D-glucose</text>
        <dbReference type="Rhea" id="RHEA:59288"/>
        <dbReference type="ChEBI" id="CHEBI:4167"/>
        <dbReference type="ChEBI" id="CHEBI:15377"/>
        <dbReference type="ChEBI" id="CHEBI:57756"/>
        <dbReference type="ChEBI" id="CHEBI:83992"/>
    </reaction>
    <physiologicalReaction direction="left-to-right" evidence="13">
        <dbReference type="Rhea" id="RHEA:59289"/>
    </physiologicalReaction>
</comment>
<evidence type="ECO:0000256" key="6">
    <source>
        <dbReference type="ARBA" id="ARBA00022801"/>
    </source>
</evidence>
<dbReference type="GO" id="GO:0016052">
    <property type="term" value="P:carbohydrate catabolic process"/>
    <property type="evidence" value="ECO:0007669"/>
    <property type="project" value="UniProtKB-ARBA"/>
</dbReference>
<dbReference type="GO" id="GO:0004348">
    <property type="term" value="F:glucosylceramidase activity"/>
    <property type="evidence" value="ECO:0007669"/>
    <property type="project" value="UniProtKB-EC"/>
</dbReference>
<evidence type="ECO:0000256" key="14">
    <source>
        <dbReference type="ARBA" id="ARBA00060858"/>
    </source>
</evidence>